<evidence type="ECO:0000313" key="1">
    <source>
        <dbReference type="EMBL" id="MPC43149.1"/>
    </source>
</evidence>
<evidence type="ECO:0000313" key="2">
    <source>
        <dbReference type="Proteomes" id="UP000324222"/>
    </source>
</evidence>
<dbReference type="AlphaFoldDB" id="A0A5B7FD10"/>
<dbReference type="Proteomes" id="UP000324222">
    <property type="component" value="Unassembled WGS sequence"/>
</dbReference>
<name>A0A5B7FD10_PORTR</name>
<comment type="caution">
    <text evidence="1">The sequence shown here is derived from an EMBL/GenBank/DDBJ whole genome shotgun (WGS) entry which is preliminary data.</text>
</comment>
<proteinExistence type="predicted"/>
<keyword evidence="2" id="KW-1185">Reference proteome</keyword>
<organism evidence="1 2">
    <name type="scientific">Portunus trituberculatus</name>
    <name type="common">Swimming crab</name>
    <name type="synonym">Neptunus trituberculatus</name>
    <dbReference type="NCBI Taxonomy" id="210409"/>
    <lineage>
        <taxon>Eukaryota</taxon>
        <taxon>Metazoa</taxon>
        <taxon>Ecdysozoa</taxon>
        <taxon>Arthropoda</taxon>
        <taxon>Crustacea</taxon>
        <taxon>Multicrustacea</taxon>
        <taxon>Malacostraca</taxon>
        <taxon>Eumalacostraca</taxon>
        <taxon>Eucarida</taxon>
        <taxon>Decapoda</taxon>
        <taxon>Pleocyemata</taxon>
        <taxon>Brachyura</taxon>
        <taxon>Eubrachyura</taxon>
        <taxon>Portunoidea</taxon>
        <taxon>Portunidae</taxon>
        <taxon>Portuninae</taxon>
        <taxon>Portunus</taxon>
    </lineage>
</organism>
<sequence>MWAASLPAVCSEAGHLNSVTALLACPRKLQPTHSATGIFRHTQTSVVFLNNNATLPAMVVLHSSLRRELCLLCGECRTAVVGVAR</sequence>
<dbReference type="EMBL" id="VSRR010005705">
    <property type="protein sequence ID" value="MPC43149.1"/>
    <property type="molecule type" value="Genomic_DNA"/>
</dbReference>
<reference evidence="1 2" key="1">
    <citation type="submission" date="2019-05" db="EMBL/GenBank/DDBJ databases">
        <title>Another draft genome of Portunus trituberculatus and its Hox gene families provides insights of decapod evolution.</title>
        <authorList>
            <person name="Jeong J.-H."/>
            <person name="Song I."/>
            <person name="Kim S."/>
            <person name="Choi T."/>
            <person name="Kim D."/>
            <person name="Ryu S."/>
            <person name="Kim W."/>
        </authorList>
    </citation>
    <scope>NUCLEOTIDE SEQUENCE [LARGE SCALE GENOMIC DNA]</scope>
    <source>
        <tissue evidence="1">Muscle</tissue>
    </source>
</reference>
<gene>
    <name evidence="1" type="ORF">E2C01_036787</name>
</gene>
<accession>A0A5B7FD10</accession>
<protein>
    <submittedName>
        <fullName evidence="1">Uncharacterized protein</fullName>
    </submittedName>
</protein>